<dbReference type="RefSeq" id="WP_115003598.1">
    <property type="nucleotide sequence ID" value="NZ_JAHAHE010000006.1"/>
</dbReference>
<organism evidence="10 11">
    <name type="scientific">Haemophilus pittmaniae</name>
    <dbReference type="NCBI Taxonomy" id="249188"/>
    <lineage>
        <taxon>Bacteria</taxon>
        <taxon>Pseudomonadati</taxon>
        <taxon>Pseudomonadota</taxon>
        <taxon>Gammaproteobacteria</taxon>
        <taxon>Pasteurellales</taxon>
        <taxon>Pasteurellaceae</taxon>
        <taxon>Haemophilus</taxon>
    </lineage>
</organism>
<dbReference type="FunFam" id="1.20.1720.10:FF:000005">
    <property type="entry name" value="Bcr/CflA family efflux transporter"/>
    <property type="match status" value="1"/>
</dbReference>
<evidence type="ECO:0000259" key="9">
    <source>
        <dbReference type="PROSITE" id="PS50850"/>
    </source>
</evidence>
<dbReference type="PANTHER" id="PTHR23502">
    <property type="entry name" value="MAJOR FACILITATOR SUPERFAMILY"/>
    <property type="match status" value="1"/>
</dbReference>
<sequence length="395" mass="43040">MNNGKPTFIFILALSILSMLPPLGVDMYIPAFLSIAEDFSVSPEEVQHTLTAFAYGMATGQLFWGPFGDSFGRKPIILLGVIIGALTALLLTDISSLGNFIALRFIQGFFGAAPVVLAGALLRDLFSKDQLSKVMSTITLVFMIAPLLAPIIGGYIVKYFHWSMIFYAIGTMGLLAALLVWRIVPETHQEENRIPLRLNIIARNFISLWKQKEVLGYMFAASFGFGGLFAFITAGSIVYIGIYHIPVDHFGYFFMLNIAIMTGATYLNRLLVLKLGAENMLRLGLSVQFIAAIVLVLTALFDWGFWPMAIGVAFFVGQNPLISSNATASILEKFPLLAGTANSMVGSVRFAVGAITGSCVAAMKMDSAAPMLFTMAVCSLIAVSSYYWLIVRPKK</sequence>
<keyword evidence="8" id="KW-0997">Cell inner membrane</keyword>
<keyword evidence="4" id="KW-1003">Cell membrane</keyword>
<dbReference type="GO" id="GO:0005886">
    <property type="term" value="C:plasma membrane"/>
    <property type="evidence" value="ECO:0007669"/>
    <property type="project" value="UniProtKB-SubCell"/>
</dbReference>
<feature type="transmembrane region" description="Helical" evidence="8">
    <location>
        <begin position="46"/>
        <end position="64"/>
    </location>
</feature>
<evidence type="ECO:0000256" key="7">
    <source>
        <dbReference type="ARBA" id="ARBA00023136"/>
    </source>
</evidence>
<protein>
    <recommendedName>
        <fullName evidence="8">Bcr/CflA family efflux transporter</fullName>
    </recommendedName>
</protein>
<dbReference type="GO" id="GO:1990961">
    <property type="term" value="P:xenobiotic detoxification by transmembrane export across the plasma membrane"/>
    <property type="evidence" value="ECO:0007669"/>
    <property type="project" value="InterPro"/>
</dbReference>
<feature type="transmembrane region" description="Helical" evidence="8">
    <location>
        <begin position="280"/>
        <end position="299"/>
    </location>
</feature>
<dbReference type="Pfam" id="PF07690">
    <property type="entry name" value="MFS_1"/>
    <property type="match status" value="1"/>
</dbReference>
<feature type="transmembrane region" description="Helical" evidence="8">
    <location>
        <begin position="101"/>
        <end position="122"/>
    </location>
</feature>
<keyword evidence="3 8" id="KW-0813">Transport</keyword>
<feature type="transmembrane region" description="Helical" evidence="8">
    <location>
        <begin position="162"/>
        <end position="184"/>
    </location>
</feature>
<keyword evidence="7 8" id="KW-0472">Membrane</keyword>
<keyword evidence="6 8" id="KW-1133">Transmembrane helix</keyword>
<dbReference type="GO" id="GO:0015385">
    <property type="term" value="F:sodium:proton antiporter activity"/>
    <property type="evidence" value="ECO:0007669"/>
    <property type="project" value="TreeGrafter"/>
</dbReference>
<evidence type="ECO:0000256" key="5">
    <source>
        <dbReference type="ARBA" id="ARBA00022692"/>
    </source>
</evidence>
<dbReference type="CDD" id="cd17320">
    <property type="entry name" value="MFS_MdfA_MDR_like"/>
    <property type="match status" value="1"/>
</dbReference>
<evidence type="ECO:0000313" key="11">
    <source>
        <dbReference type="Proteomes" id="UP000255264"/>
    </source>
</evidence>
<feature type="transmembrane region" description="Helical" evidence="8">
    <location>
        <begin position="76"/>
        <end position="95"/>
    </location>
</feature>
<evidence type="ECO:0000256" key="6">
    <source>
        <dbReference type="ARBA" id="ARBA00022989"/>
    </source>
</evidence>
<dbReference type="InterPro" id="IPR011701">
    <property type="entry name" value="MFS"/>
</dbReference>
<dbReference type="Gene3D" id="1.20.1720.10">
    <property type="entry name" value="Multidrug resistance protein D"/>
    <property type="match status" value="1"/>
</dbReference>
<accession>A0A377J0P3</accession>
<evidence type="ECO:0000256" key="4">
    <source>
        <dbReference type="ARBA" id="ARBA00022475"/>
    </source>
</evidence>
<evidence type="ECO:0000256" key="1">
    <source>
        <dbReference type="ARBA" id="ARBA00004651"/>
    </source>
</evidence>
<dbReference type="EMBL" id="UGHS01000004">
    <property type="protein sequence ID" value="STO94075.1"/>
    <property type="molecule type" value="Genomic_DNA"/>
</dbReference>
<dbReference type="InterPro" id="IPR020846">
    <property type="entry name" value="MFS_dom"/>
</dbReference>
<reference evidence="10 11" key="1">
    <citation type="submission" date="2018-06" db="EMBL/GenBank/DDBJ databases">
        <authorList>
            <consortium name="Pathogen Informatics"/>
            <person name="Doyle S."/>
        </authorList>
    </citation>
    <scope>NUCLEOTIDE SEQUENCE [LARGE SCALE GENOMIC DNA]</scope>
    <source>
        <strain evidence="10 11">NCTC13335</strain>
    </source>
</reference>
<dbReference type="NCBIfam" id="TIGR00710">
    <property type="entry name" value="efflux_Bcr_CflA"/>
    <property type="match status" value="1"/>
</dbReference>
<comment type="similarity">
    <text evidence="2 8">Belongs to the major facilitator superfamily. Bcr/CmlA family.</text>
</comment>
<comment type="caution">
    <text evidence="8">Lacks conserved residue(s) required for the propagation of feature annotation.</text>
</comment>
<dbReference type="NCBIfam" id="NF008314">
    <property type="entry name" value="PRK11102.1"/>
    <property type="match status" value="1"/>
</dbReference>
<dbReference type="PANTHER" id="PTHR23502:SF132">
    <property type="entry name" value="POLYAMINE TRANSPORTER 2-RELATED"/>
    <property type="match status" value="1"/>
</dbReference>
<gene>
    <name evidence="10" type="primary">bcr_2</name>
    <name evidence="10" type="ORF">NCTC13335_01992</name>
</gene>
<evidence type="ECO:0000256" key="3">
    <source>
        <dbReference type="ARBA" id="ARBA00022448"/>
    </source>
</evidence>
<proteinExistence type="inferred from homology"/>
<dbReference type="AlphaFoldDB" id="A0A377J0P3"/>
<evidence type="ECO:0000256" key="8">
    <source>
        <dbReference type="RuleBase" id="RU365088"/>
    </source>
</evidence>
<comment type="subcellular location">
    <subcellularLocation>
        <location evidence="8">Cell inner membrane</location>
        <topology evidence="8">Multi-pass membrane protein</topology>
    </subcellularLocation>
    <subcellularLocation>
        <location evidence="1">Cell membrane</location>
        <topology evidence="1">Multi-pass membrane protein</topology>
    </subcellularLocation>
</comment>
<feature type="transmembrane region" description="Helical" evidence="8">
    <location>
        <begin position="368"/>
        <end position="389"/>
    </location>
</feature>
<evidence type="ECO:0000256" key="2">
    <source>
        <dbReference type="ARBA" id="ARBA00006236"/>
    </source>
</evidence>
<feature type="transmembrane region" description="Helical" evidence="8">
    <location>
        <begin position="134"/>
        <end position="156"/>
    </location>
</feature>
<keyword evidence="5 8" id="KW-0812">Transmembrane</keyword>
<feature type="transmembrane region" description="Helical" evidence="8">
    <location>
        <begin position="249"/>
        <end position="268"/>
    </location>
</feature>
<dbReference type="SUPFAM" id="SSF103473">
    <property type="entry name" value="MFS general substrate transporter"/>
    <property type="match status" value="1"/>
</dbReference>
<name>A0A377J0P3_9PAST</name>
<evidence type="ECO:0000313" key="10">
    <source>
        <dbReference type="EMBL" id="STO94075.1"/>
    </source>
</evidence>
<dbReference type="InterPro" id="IPR004812">
    <property type="entry name" value="Efflux_drug-R_Bcr/CmlA"/>
</dbReference>
<feature type="transmembrane region" description="Helical" evidence="8">
    <location>
        <begin position="214"/>
        <end position="243"/>
    </location>
</feature>
<keyword evidence="11" id="KW-1185">Reference proteome</keyword>
<dbReference type="GO" id="GO:0042910">
    <property type="term" value="F:xenobiotic transmembrane transporter activity"/>
    <property type="evidence" value="ECO:0007669"/>
    <property type="project" value="InterPro"/>
</dbReference>
<dbReference type="Proteomes" id="UP000255264">
    <property type="component" value="Unassembled WGS sequence"/>
</dbReference>
<feature type="domain" description="Major facilitator superfamily (MFS) profile" evidence="9">
    <location>
        <begin position="10"/>
        <end position="394"/>
    </location>
</feature>
<dbReference type="InterPro" id="IPR036259">
    <property type="entry name" value="MFS_trans_sf"/>
</dbReference>
<dbReference type="PROSITE" id="PS50850">
    <property type="entry name" value="MFS"/>
    <property type="match status" value="1"/>
</dbReference>
<dbReference type="OrthoDB" id="9814303at2"/>